<keyword evidence="1" id="KW-0732">Signal</keyword>
<evidence type="ECO:0000259" key="2">
    <source>
        <dbReference type="PROSITE" id="PS50240"/>
    </source>
</evidence>
<dbReference type="GO" id="GO:0006508">
    <property type="term" value="P:proteolysis"/>
    <property type="evidence" value="ECO:0007669"/>
    <property type="project" value="InterPro"/>
</dbReference>
<sequence length="271" mass="29883">TATSTLYFDMFVLLVLLISTFGGGLSQYEFFEADDDVNNVDEMRKLFSSNGGSTTNIEKYPYAATISLRRDNAYIGTGAVVDRQWILTIASFILHLNTSDILVRIGSSFSDRDGQTYTIDKTIVHEAYDGKFENNLALLRLSSLIKFEVAVEISQVSPRTSVGVLLCGWGAVSIFDNKESARRIKEGQMFVNELSVCKEDVLGYDISDTNLCASSNNLNTCRFNGGALLLQNGALVGLFIESPTCLANEHSVFADVTKMKAWIFNQIKNNG</sequence>
<feature type="non-terminal residue" evidence="3">
    <location>
        <position position="1"/>
    </location>
</feature>
<dbReference type="InterPro" id="IPR043504">
    <property type="entry name" value="Peptidase_S1_PA_chymotrypsin"/>
</dbReference>
<accession>A0A1B6CRD9</accession>
<dbReference type="EMBL" id="GEDC01021337">
    <property type="protein sequence ID" value="JAS15961.1"/>
    <property type="molecule type" value="Transcribed_RNA"/>
</dbReference>
<dbReference type="Pfam" id="PF00089">
    <property type="entry name" value="Trypsin"/>
    <property type="match status" value="1"/>
</dbReference>
<organism evidence="3">
    <name type="scientific">Clastoptera arizonana</name>
    <name type="common">Arizona spittle bug</name>
    <dbReference type="NCBI Taxonomy" id="38151"/>
    <lineage>
        <taxon>Eukaryota</taxon>
        <taxon>Metazoa</taxon>
        <taxon>Ecdysozoa</taxon>
        <taxon>Arthropoda</taxon>
        <taxon>Hexapoda</taxon>
        <taxon>Insecta</taxon>
        <taxon>Pterygota</taxon>
        <taxon>Neoptera</taxon>
        <taxon>Paraneoptera</taxon>
        <taxon>Hemiptera</taxon>
        <taxon>Auchenorrhyncha</taxon>
        <taxon>Cercopoidea</taxon>
        <taxon>Clastopteridae</taxon>
        <taxon>Clastoptera</taxon>
    </lineage>
</organism>
<dbReference type="PANTHER" id="PTHR24260:SF136">
    <property type="entry name" value="GH08193P-RELATED"/>
    <property type="match status" value="1"/>
</dbReference>
<feature type="domain" description="Peptidase S1" evidence="2">
    <location>
        <begin position="49"/>
        <end position="268"/>
    </location>
</feature>
<dbReference type="InterPro" id="IPR051333">
    <property type="entry name" value="CLIP_Serine_Protease"/>
</dbReference>
<name>A0A1B6CRD9_9HEMI</name>
<protein>
    <recommendedName>
        <fullName evidence="2">Peptidase S1 domain-containing protein</fullName>
    </recommendedName>
</protein>
<dbReference type="SUPFAM" id="SSF50494">
    <property type="entry name" value="Trypsin-like serine proteases"/>
    <property type="match status" value="1"/>
</dbReference>
<feature type="signal peptide" evidence="1">
    <location>
        <begin position="1"/>
        <end position="26"/>
    </location>
</feature>
<feature type="chain" id="PRO_5008580615" description="Peptidase S1 domain-containing protein" evidence="1">
    <location>
        <begin position="27"/>
        <end position="271"/>
    </location>
</feature>
<evidence type="ECO:0000313" key="3">
    <source>
        <dbReference type="EMBL" id="JAS15961.1"/>
    </source>
</evidence>
<dbReference type="InterPro" id="IPR001254">
    <property type="entry name" value="Trypsin_dom"/>
</dbReference>
<gene>
    <name evidence="3" type="ORF">g.13019</name>
</gene>
<dbReference type="SMART" id="SM00020">
    <property type="entry name" value="Tryp_SPc"/>
    <property type="match status" value="1"/>
</dbReference>
<dbReference type="GO" id="GO:0004252">
    <property type="term" value="F:serine-type endopeptidase activity"/>
    <property type="evidence" value="ECO:0007669"/>
    <property type="project" value="InterPro"/>
</dbReference>
<dbReference type="PROSITE" id="PS50240">
    <property type="entry name" value="TRYPSIN_DOM"/>
    <property type="match status" value="1"/>
</dbReference>
<reference evidence="3" key="1">
    <citation type="submission" date="2015-12" db="EMBL/GenBank/DDBJ databases">
        <title>De novo transcriptome assembly of four potential Pierce s Disease insect vectors from Arizona vineyards.</title>
        <authorList>
            <person name="Tassone E.E."/>
        </authorList>
    </citation>
    <scope>NUCLEOTIDE SEQUENCE</scope>
</reference>
<dbReference type="PANTHER" id="PTHR24260">
    <property type="match status" value="1"/>
</dbReference>
<dbReference type="InterPro" id="IPR009003">
    <property type="entry name" value="Peptidase_S1_PA"/>
</dbReference>
<proteinExistence type="predicted"/>
<dbReference type="Gene3D" id="2.40.10.10">
    <property type="entry name" value="Trypsin-like serine proteases"/>
    <property type="match status" value="1"/>
</dbReference>
<evidence type="ECO:0000256" key="1">
    <source>
        <dbReference type="SAM" id="SignalP"/>
    </source>
</evidence>
<dbReference type="AlphaFoldDB" id="A0A1B6CRD9"/>